<name>A0AA38WTS5_9ASTR</name>
<dbReference type="InterPro" id="IPR056694">
    <property type="entry name" value="DUF7792"/>
</dbReference>
<dbReference type="Proteomes" id="UP001172457">
    <property type="component" value="Chromosome 1"/>
</dbReference>
<dbReference type="Gene3D" id="1.20.930.20">
    <property type="entry name" value="Adaptor protein Cbl, N-terminal domain"/>
    <property type="match status" value="1"/>
</dbReference>
<dbReference type="InterPro" id="IPR036537">
    <property type="entry name" value="Adaptor_Cbl_N_dom_sf"/>
</dbReference>
<comment type="caution">
    <text evidence="3">The sequence shown here is derived from an EMBL/GenBank/DDBJ whole genome shotgun (WGS) entry which is preliminary data.</text>
</comment>
<feature type="compositionally biased region" description="Polar residues" evidence="1">
    <location>
        <begin position="63"/>
        <end position="72"/>
    </location>
</feature>
<keyword evidence="4" id="KW-1185">Reference proteome</keyword>
<feature type="region of interest" description="Disordered" evidence="1">
    <location>
        <begin position="52"/>
        <end position="88"/>
    </location>
</feature>
<dbReference type="AlphaFoldDB" id="A0AA38WTS5"/>
<gene>
    <name evidence="3" type="ORF">OSB04_000315</name>
</gene>
<protein>
    <recommendedName>
        <fullName evidence="2">DUF7792 domain-containing protein</fullName>
    </recommendedName>
</protein>
<dbReference type="PANTHER" id="PTHR46168:SF9">
    <property type="entry name" value="ARMADILLO REPEAT ONLY 2"/>
    <property type="match status" value="1"/>
</dbReference>
<dbReference type="Pfam" id="PF25055">
    <property type="entry name" value="DUF7792"/>
    <property type="match status" value="1"/>
</dbReference>
<evidence type="ECO:0000256" key="1">
    <source>
        <dbReference type="SAM" id="MobiDB-lite"/>
    </source>
</evidence>
<sequence>MADIVKQILTRPIQLADQVIKSADEACLNKQDCTELKSKTEKLAGLLRQAARASSDLYERPTSESSTTPNRSSIRHSRWCSNAATTAS</sequence>
<feature type="domain" description="DUF7792" evidence="2">
    <location>
        <begin position="6"/>
        <end position="63"/>
    </location>
</feature>
<dbReference type="PANTHER" id="PTHR46168">
    <property type="entry name" value="ARMADILLO REPEAT ONLY 4"/>
    <property type="match status" value="1"/>
</dbReference>
<accession>A0AA38WTS5</accession>
<evidence type="ECO:0000313" key="3">
    <source>
        <dbReference type="EMBL" id="KAJ9564349.1"/>
    </source>
</evidence>
<proteinExistence type="predicted"/>
<organism evidence="3 4">
    <name type="scientific">Centaurea solstitialis</name>
    <name type="common">yellow star-thistle</name>
    <dbReference type="NCBI Taxonomy" id="347529"/>
    <lineage>
        <taxon>Eukaryota</taxon>
        <taxon>Viridiplantae</taxon>
        <taxon>Streptophyta</taxon>
        <taxon>Embryophyta</taxon>
        <taxon>Tracheophyta</taxon>
        <taxon>Spermatophyta</taxon>
        <taxon>Magnoliopsida</taxon>
        <taxon>eudicotyledons</taxon>
        <taxon>Gunneridae</taxon>
        <taxon>Pentapetalae</taxon>
        <taxon>asterids</taxon>
        <taxon>campanulids</taxon>
        <taxon>Asterales</taxon>
        <taxon>Asteraceae</taxon>
        <taxon>Carduoideae</taxon>
        <taxon>Cardueae</taxon>
        <taxon>Centaureinae</taxon>
        <taxon>Centaurea</taxon>
    </lineage>
</organism>
<reference evidence="3" key="1">
    <citation type="submission" date="2023-03" db="EMBL/GenBank/DDBJ databases">
        <title>Chromosome-scale reference genome and RAD-based genetic map of yellow starthistle (Centaurea solstitialis) reveal putative structural variation and QTLs associated with invader traits.</title>
        <authorList>
            <person name="Reatini B."/>
            <person name="Cang F.A."/>
            <person name="Jiang Q."/>
            <person name="Mckibben M.T.W."/>
            <person name="Barker M.S."/>
            <person name="Rieseberg L.H."/>
            <person name="Dlugosch K.M."/>
        </authorList>
    </citation>
    <scope>NUCLEOTIDE SEQUENCE</scope>
    <source>
        <strain evidence="3">CAN-66</strain>
        <tissue evidence="3">Leaf</tissue>
    </source>
</reference>
<dbReference type="EMBL" id="JARYMX010000001">
    <property type="protein sequence ID" value="KAJ9564349.1"/>
    <property type="molecule type" value="Genomic_DNA"/>
</dbReference>
<feature type="compositionally biased region" description="Polar residues" evidence="1">
    <location>
        <begin position="79"/>
        <end position="88"/>
    </location>
</feature>
<dbReference type="GO" id="GO:0007166">
    <property type="term" value="P:cell surface receptor signaling pathway"/>
    <property type="evidence" value="ECO:0007669"/>
    <property type="project" value="InterPro"/>
</dbReference>
<evidence type="ECO:0000259" key="2">
    <source>
        <dbReference type="Pfam" id="PF25055"/>
    </source>
</evidence>
<evidence type="ECO:0000313" key="4">
    <source>
        <dbReference type="Proteomes" id="UP001172457"/>
    </source>
</evidence>